<keyword evidence="3" id="KW-1003">Cell membrane</keyword>
<keyword evidence="10" id="KW-1185">Reference proteome</keyword>
<feature type="domain" description="ABC transmembrane type-1" evidence="8">
    <location>
        <begin position="81"/>
        <end position="292"/>
    </location>
</feature>
<reference evidence="9" key="2">
    <citation type="submission" date="2023-01" db="EMBL/GenBank/DDBJ databases">
        <authorList>
            <person name="Sun Q."/>
            <person name="Evtushenko L."/>
        </authorList>
    </citation>
    <scope>NUCLEOTIDE SEQUENCE</scope>
    <source>
        <strain evidence="9">VKM Ac-1020</strain>
    </source>
</reference>
<dbReference type="PROSITE" id="PS50928">
    <property type="entry name" value="ABC_TM1"/>
    <property type="match status" value="1"/>
</dbReference>
<dbReference type="Proteomes" id="UP001142462">
    <property type="component" value="Unassembled WGS sequence"/>
</dbReference>
<keyword evidence="6 7" id="KW-0472">Membrane</keyword>
<dbReference type="AlphaFoldDB" id="A0A9W6H4W7"/>
<evidence type="ECO:0000256" key="5">
    <source>
        <dbReference type="ARBA" id="ARBA00022989"/>
    </source>
</evidence>
<dbReference type="Pfam" id="PF00528">
    <property type="entry name" value="BPD_transp_1"/>
    <property type="match status" value="1"/>
</dbReference>
<dbReference type="SUPFAM" id="SSF161098">
    <property type="entry name" value="MetI-like"/>
    <property type="match status" value="1"/>
</dbReference>
<feature type="transmembrane region" description="Helical" evidence="7">
    <location>
        <begin position="271"/>
        <end position="293"/>
    </location>
</feature>
<evidence type="ECO:0000313" key="9">
    <source>
        <dbReference type="EMBL" id="GLJ62687.1"/>
    </source>
</evidence>
<feature type="transmembrane region" description="Helical" evidence="7">
    <location>
        <begin position="167"/>
        <end position="190"/>
    </location>
</feature>
<dbReference type="GO" id="GO:0055085">
    <property type="term" value="P:transmembrane transport"/>
    <property type="evidence" value="ECO:0007669"/>
    <property type="project" value="InterPro"/>
</dbReference>
<evidence type="ECO:0000256" key="2">
    <source>
        <dbReference type="ARBA" id="ARBA00022448"/>
    </source>
</evidence>
<dbReference type="InterPro" id="IPR035906">
    <property type="entry name" value="MetI-like_sf"/>
</dbReference>
<reference evidence="9" key="1">
    <citation type="journal article" date="2014" name="Int. J. Syst. Evol. Microbiol.">
        <title>Complete genome sequence of Corynebacterium casei LMG S-19264T (=DSM 44701T), isolated from a smear-ripened cheese.</title>
        <authorList>
            <consortium name="US DOE Joint Genome Institute (JGI-PGF)"/>
            <person name="Walter F."/>
            <person name="Albersmeier A."/>
            <person name="Kalinowski J."/>
            <person name="Ruckert C."/>
        </authorList>
    </citation>
    <scope>NUCLEOTIDE SEQUENCE</scope>
    <source>
        <strain evidence="9">VKM Ac-1020</strain>
    </source>
</reference>
<proteinExistence type="inferred from homology"/>
<evidence type="ECO:0000256" key="4">
    <source>
        <dbReference type="ARBA" id="ARBA00022692"/>
    </source>
</evidence>
<dbReference type="PANTHER" id="PTHR30193">
    <property type="entry name" value="ABC TRANSPORTER PERMEASE PROTEIN"/>
    <property type="match status" value="1"/>
</dbReference>
<keyword evidence="5 7" id="KW-1133">Transmembrane helix</keyword>
<dbReference type="InterPro" id="IPR000515">
    <property type="entry name" value="MetI-like"/>
</dbReference>
<feature type="transmembrane region" description="Helical" evidence="7">
    <location>
        <begin position="85"/>
        <end position="106"/>
    </location>
</feature>
<dbReference type="InterPro" id="IPR051393">
    <property type="entry name" value="ABC_transporter_permease"/>
</dbReference>
<comment type="subcellular location">
    <subcellularLocation>
        <location evidence="1 7">Cell membrane</location>
        <topology evidence="1 7">Multi-pass membrane protein</topology>
    </subcellularLocation>
</comment>
<comment type="similarity">
    <text evidence="7">Belongs to the binding-protein-dependent transport system permease family.</text>
</comment>
<gene>
    <name evidence="9" type="ORF">GCM10017576_28180</name>
</gene>
<sequence>MTLVARRGRRLRSTGLARTQAVWGWGFALPAVIGFVVFIAGPMVASFFVGMTDWTIGGEPEFIGLDNYGAMLQDDVFWKSLRATAYFAALAVPLSVVVAFLVAALLNRAGRGRGIFRTVFYLPVLVPPVASAVLWLWIFAPDSGLANTLLKLVGLPPLRWIYDEATAVPSLAIMSAWAFGNMALIFLAALQGVPRELLEAAEMDGASPIRRVWHVTIPQVSPIILFNLITGMIAALQAFDTAYVMTDGGPNYATSFYVFYLFRQAFKLGNLGYASALAWILFLVVLVVTVILFRTARHWVFYEAEAK</sequence>
<keyword evidence="4 7" id="KW-0812">Transmembrane</keyword>
<evidence type="ECO:0000256" key="7">
    <source>
        <dbReference type="RuleBase" id="RU363032"/>
    </source>
</evidence>
<comment type="caution">
    <text evidence="9">The sequence shown here is derived from an EMBL/GenBank/DDBJ whole genome shotgun (WGS) entry which is preliminary data.</text>
</comment>
<accession>A0A9W6H4W7</accession>
<name>A0A9W6H4W7_9MICO</name>
<feature type="transmembrane region" description="Helical" evidence="7">
    <location>
        <begin position="21"/>
        <end position="45"/>
    </location>
</feature>
<evidence type="ECO:0000256" key="1">
    <source>
        <dbReference type="ARBA" id="ARBA00004651"/>
    </source>
</evidence>
<dbReference type="RefSeq" id="WP_271174377.1">
    <property type="nucleotide sequence ID" value="NZ_BSEJ01000016.1"/>
</dbReference>
<dbReference type="GO" id="GO:0005886">
    <property type="term" value="C:plasma membrane"/>
    <property type="evidence" value="ECO:0007669"/>
    <property type="project" value="UniProtKB-SubCell"/>
</dbReference>
<dbReference type="EMBL" id="BSEJ01000016">
    <property type="protein sequence ID" value="GLJ62687.1"/>
    <property type="molecule type" value="Genomic_DNA"/>
</dbReference>
<dbReference type="CDD" id="cd06261">
    <property type="entry name" value="TM_PBP2"/>
    <property type="match status" value="1"/>
</dbReference>
<dbReference type="Gene3D" id="1.10.3720.10">
    <property type="entry name" value="MetI-like"/>
    <property type="match status" value="1"/>
</dbReference>
<feature type="transmembrane region" description="Helical" evidence="7">
    <location>
        <begin position="118"/>
        <end position="140"/>
    </location>
</feature>
<keyword evidence="2 7" id="KW-0813">Transport</keyword>
<dbReference type="PANTHER" id="PTHR30193:SF1">
    <property type="entry name" value="ABC TRANSPORTER PERMEASE PROTEIN YESP-RELATED"/>
    <property type="match status" value="1"/>
</dbReference>
<evidence type="ECO:0000256" key="3">
    <source>
        <dbReference type="ARBA" id="ARBA00022475"/>
    </source>
</evidence>
<organism evidence="9 10">
    <name type="scientific">Microbacterium barkeri</name>
    <dbReference type="NCBI Taxonomy" id="33917"/>
    <lineage>
        <taxon>Bacteria</taxon>
        <taxon>Bacillati</taxon>
        <taxon>Actinomycetota</taxon>
        <taxon>Actinomycetes</taxon>
        <taxon>Micrococcales</taxon>
        <taxon>Microbacteriaceae</taxon>
        <taxon>Microbacterium</taxon>
    </lineage>
</organism>
<evidence type="ECO:0000256" key="6">
    <source>
        <dbReference type="ARBA" id="ARBA00023136"/>
    </source>
</evidence>
<feature type="transmembrane region" description="Helical" evidence="7">
    <location>
        <begin position="220"/>
        <end position="239"/>
    </location>
</feature>
<protein>
    <submittedName>
        <fullName evidence="9">Sugar ABC transporter permease</fullName>
    </submittedName>
</protein>
<evidence type="ECO:0000313" key="10">
    <source>
        <dbReference type="Proteomes" id="UP001142462"/>
    </source>
</evidence>
<evidence type="ECO:0000259" key="8">
    <source>
        <dbReference type="PROSITE" id="PS50928"/>
    </source>
</evidence>